<dbReference type="Proteomes" id="UP001165085">
    <property type="component" value="Unassembled WGS sequence"/>
</dbReference>
<feature type="transmembrane region" description="Helical" evidence="3">
    <location>
        <begin position="250"/>
        <end position="274"/>
    </location>
</feature>
<keyword evidence="5" id="KW-1185">Reference proteome</keyword>
<keyword evidence="1" id="KW-0175">Coiled coil</keyword>
<feature type="coiled-coil region" evidence="1">
    <location>
        <begin position="375"/>
        <end position="409"/>
    </location>
</feature>
<feature type="transmembrane region" description="Helical" evidence="3">
    <location>
        <begin position="189"/>
        <end position="211"/>
    </location>
</feature>
<feature type="transmembrane region" description="Helical" evidence="3">
    <location>
        <begin position="497"/>
        <end position="519"/>
    </location>
</feature>
<dbReference type="EMBL" id="BRXY01000321">
    <property type="protein sequence ID" value="GMH86942.1"/>
    <property type="molecule type" value="Genomic_DNA"/>
</dbReference>
<dbReference type="AlphaFoldDB" id="A0A9W7EQD5"/>
<accession>A0A9W7EQD5</accession>
<keyword evidence="3" id="KW-0472">Membrane</keyword>
<feature type="region of interest" description="Disordered" evidence="2">
    <location>
        <begin position="28"/>
        <end position="55"/>
    </location>
</feature>
<evidence type="ECO:0000313" key="4">
    <source>
        <dbReference type="EMBL" id="GMH86942.1"/>
    </source>
</evidence>
<feature type="transmembrane region" description="Helical" evidence="3">
    <location>
        <begin position="156"/>
        <end position="177"/>
    </location>
</feature>
<keyword evidence="3" id="KW-1133">Transmembrane helix</keyword>
<feature type="transmembrane region" description="Helical" evidence="3">
    <location>
        <begin position="315"/>
        <end position="345"/>
    </location>
</feature>
<evidence type="ECO:0000313" key="5">
    <source>
        <dbReference type="Proteomes" id="UP001165085"/>
    </source>
</evidence>
<protein>
    <submittedName>
        <fullName evidence="4">Uncharacterized protein</fullName>
    </submittedName>
</protein>
<gene>
    <name evidence="4" type="ORF">TrST_g4849</name>
</gene>
<sequence length="568" mass="63600">MEESSVIIEMDGGDESVELSVVKTAGSFKLRRKRPSADPTSSPDGSRAKYKISRRRQVSQAYMKGLDERHHRQQYVFDKEARKYLAQEDLVPNACLSAELSDYLIEIAEDERDIDYSNHLVLIVGFTSMLTLPSILTCIGYAAIELGDPAKGLDQGLIFSWILADLFIAVGLAHIVLNALQQEITLSTVLIFSAAFTLPHILVSVLLGVAWEFPAPLTYVWSVLVATSVATMSLLCLVFGKNFSQHRDVLWPMCLASLTPLCFLFLCVFFRAAFVASGKFQIFLSPFYFGLKVRFKNGVRRLCYKVGNNPDVSPFLLFCVDAVAAFYGCLLFLDAANILVVMAMISFDVFENFFNSVKIGNLVKKARSIHSERDQRKRKDEIQRLEDIITRHEERIFNLEERLDDLDSNDDFKKPTELPFKSKNAGGLKQSEMLEGHETVLMYQAISVSLSYSASNFAQIFSSVSACLCVPLFYHSNNRGSFDGIDELDSDHFNTRLGYLGARLFVEVVCFGVTMTYLHNSTGLHVVKVALSYLHRQNFLHSVLAVACLVPFAATAIIIKQNGCHVIV</sequence>
<comment type="caution">
    <text evidence="4">The sequence shown here is derived from an EMBL/GenBank/DDBJ whole genome shotgun (WGS) entry which is preliminary data.</text>
</comment>
<name>A0A9W7EQD5_9STRA</name>
<evidence type="ECO:0000256" key="2">
    <source>
        <dbReference type="SAM" id="MobiDB-lite"/>
    </source>
</evidence>
<evidence type="ECO:0000256" key="1">
    <source>
        <dbReference type="SAM" id="Coils"/>
    </source>
</evidence>
<reference evidence="5" key="1">
    <citation type="journal article" date="2023" name="Commun. Biol.">
        <title>Genome analysis of Parmales, the sister group of diatoms, reveals the evolutionary specialization of diatoms from phago-mixotrophs to photoautotrophs.</title>
        <authorList>
            <person name="Ban H."/>
            <person name="Sato S."/>
            <person name="Yoshikawa S."/>
            <person name="Yamada K."/>
            <person name="Nakamura Y."/>
            <person name="Ichinomiya M."/>
            <person name="Sato N."/>
            <person name="Blanc-Mathieu R."/>
            <person name="Endo H."/>
            <person name="Kuwata A."/>
            <person name="Ogata H."/>
        </authorList>
    </citation>
    <scope>NUCLEOTIDE SEQUENCE [LARGE SCALE GENOMIC DNA]</scope>
    <source>
        <strain evidence="5">NIES 3701</strain>
    </source>
</reference>
<proteinExistence type="predicted"/>
<feature type="transmembrane region" description="Helical" evidence="3">
    <location>
        <begin position="120"/>
        <end position="144"/>
    </location>
</feature>
<evidence type="ECO:0000256" key="3">
    <source>
        <dbReference type="SAM" id="Phobius"/>
    </source>
</evidence>
<keyword evidence="3" id="KW-0812">Transmembrane</keyword>
<feature type="transmembrane region" description="Helical" evidence="3">
    <location>
        <begin position="217"/>
        <end position="238"/>
    </location>
</feature>
<dbReference type="OrthoDB" id="10430971at2759"/>
<feature type="transmembrane region" description="Helical" evidence="3">
    <location>
        <begin position="539"/>
        <end position="559"/>
    </location>
</feature>
<organism evidence="4 5">
    <name type="scientific">Triparma strigata</name>
    <dbReference type="NCBI Taxonomy" id="1606541"/>
    <lineage>
        <taxon>Eukaryota</taxon>
        <taxon>Sar</taxon>
        <taxon>Stramenopiles</taxon>
        <taxon>Ochrophyta</taxon>
        <taxon>Bolidophyceae</taxon>
        <taxon>Parmales</taxon>
        <taxon>Triparmaceae</taxon>
        <taxon>Triparma</taxon>
    </lineage>
</organism>